<feature type="compositionally biased region" description="Basic and acidic residues" evidence="1">
    <location>
        <begin position="824"/>
        <end position="836"/>
    </location>
</feature>
<feature type="region of interest" description="Disordered" evidence="1">
    <location>
        <begin position="801"/>
        <end position="838"/>
    </location>
</feature>
<proteinExistence type="predicted"/>
<dbReference type="EMBL" id="CDMZ01000296">
    <property type="protein sequence ID" value="CEM11202.1"/>
    <property type="molecule type" value="Genomic_DNA"/>
</dbReference>
<accession>A0A0G4FDD4</accession>
<dbReference type="VEuPathDB" id="CryptoDB:Cvel_16467"/>
<sequence>MDQAEQLAQAFGLGGQGTTPPFLSSTAVERFNEEAFRTKVVAALEQVRRVLSVSRNPTFAGDVDHKYQDKYLLAEWLVNSALVSFVELLPFISDVFSNPETFAKINEVSKSRTVTLRFESTRACTFLRPETRKEDSRTQHVTEISSPFGETAIKSKTVTTITEYFWKFTSTQRLFLFEGNDPNRTVELYSRTGHAELITLSDLTPHPEFRKLPDHDVDLTWIFSLISPDKAGEFKIDRMANDNRTPRRNQDAEEAMNRFCALSVWASEVVSEVRELQSIENQKKRGMGPGPRTSADVFAMPFLPVLPLFEDKKAVAGEGEVVELSNARSPLLEKNDLGMFVQEFKNSVSASLQNVEKSLPPPDTPNSLFSSSEGRLSFLLSVLPRLSDSLLDGLNYLESLLRKQLVAAIGKEVKASDLDEYMTFHNRKLFRPTFTPRPFCYDVRRSLQTEAPGDSPHSVAYSPEGQIAIERKQAHVADVGEPITTVRLIRDASTTHAMKFPVSAATSVSFRGPHYIHGYVNQSFSNEESAGHSLVARARQFSSFILMVGTISAADTVSPKHAVIVKDRDEVIIPLLLKPLPTAKESKDAISSLSPEQQRFAKAFREMQLESSLFAVLVVQVRPHLERLLRLPVGSLTKEVKLNQDLMELFLEYQLPSDLVCFSGDPQASSEVKLNAVKGHVADMFALLTDQKEKELEDQRKKTEAHVLNNVQHMPMPAGSAAPTFGQAAAMPRAGMPAMGGGGFFGSGSSSAQHSMGFQSRGMAFGGAPLPPAPPAMASPFDVAAAEDCFTAAALDDFCPQDAPIPESSLLPGASERQQQQEQQQEKPHEQQEDSKIVSTGAAAEIPVESMGGGPRVEDYTQLPVKMDKSFERLDSDAALRPTPIAVGPQWSRTRKAGLLDKPKKTTLGTDEQKTEKNRAFDLIDALTVSGALPLEDCALHVVVAATHCFDCTLMDAVVKKNANPIESVERSTLIVSSCIYKLPVPSLLPPSQWNRVKTHSPMLTDTEAQTDTQGAESALV</sequence>
<organism evidence="2">
    <name type="scientific">Chromera velia CCMP2878</name>
    <dbReference type="NCBI Taxonomy" id="1169474"/>
    <lineage>
        <taxon>Eukaryota</taxon>
        <taxon>Sar</taxon>
        <taxon>Alveolata</taxon>
        <taxon>Colpodellida</taxon>
        <taxon>Chromeraceae</taxon>
        <taxon>Chromera</taxon>
    </lineage>
</organism>
<evidence type="ECO:0000313" key="2">
    <source>
        <dbReference type="EMBL" id="CEM11202.1"/>
    </source>
</evidence>
<protein>
    <submittedName>
        <fullName evidence="2">Uncharacterized protein</fullName>
    </submittedName>
</protein>
<dbReference type="AlphaFoldDB" id="A0A0G4FDD4"/>
<gene>
    <name evidence="2" type="ORF">Cvel_16467</name>
</gene>
<evidence type="ECO:0000256" key="1">
    <source>
        <dbReference type="SAM" id="MobiDB-lite"/>
    </source>
</evidence>
<reference evidence="2" key="1">
    <citation type="submission" date="2014-11" db="EMBL/GenBank/DDBJ databases">
        <authorList>
            <person name="Otto D Thomas"/>
            <person name="Naeem Raeece"/>
        </authorList>
    </citation>
    <scope>NUCLEOTIDE SEQUENCE</scope>
</reference>
<name>A0A0G4FDD4_9ALVE</name>
<dbReference type="PhylomeDB" id="A0A0G4FDD4"/>